<dbReference type="GO" id="GO:0000428">
    <property type="term" value="C:DNA-directed RNA polymerase complex"/>
    <property type="evidence" value="ECO:0007669"/>
    <property type="project" value="UniProtKB-KW"/>
</dbReference>
<dbReference type="PROSITE" id="PS51913">
    <property type="entry name" value="HTH_HARE"/>
    <property type="match status" value="1"/>
</dbReference>
<reference evidence="10" key="2">
    <citation type="submission" date="2016-03" db="EMBL/GenBank/DDBJ databases">
        <authorList>
            <person name="Ploux O."/>
        </authorList>
    </citation>
    <scope>NUCLEOTIDE SEQUENCE [LARGE SCALE GENOMIC DNA]</scope>
    <source>
        <strain evidence="10">PP9</strain>
    </source>
</reference>
<gene>
    <name evidence="6" type="primary">rpoE</name>
    <name evidence="9" type="ORF">ATY39_16735</name>
</gene>
<comment type="function">
    <text evidence="6">Participates in both the initiation and recycling phases of transcription. In the presence of the delta subunit, RNAP displays an increased specificity of transcription, a decreased affinity for nucleic acids, and an increased efficiency of RNA synthesis because of enhanced recycling.</text>
</comment>
<dbReference type="Pfam" id="PF05066">
    <property type="entry name" value="HARE-HTH"/>
    <property type="match status" value="1"/>
</dbReference>
<evidence type="ECO:0000313" key="10">
    <source>
        <dbReference type="Proteomes" id="UP000076021"/>
    </source>
</evidence>
<proteinExistence type="inferred from homology"/>
<dbReference type="HAMAP" id="MF_00357">
    <property type="entry name" value="RNApol_bact_RpoE"/>
    <property type="match status" value="1"/>
</dbReference>
<evidence type="ECO:0000256" key="2">
    <source>
        <dbReference type="ARBA" id="ARBA00022478"/>
    </source>
</evidence>
<dbReference type="GO" id="GO:0003899">
    <property type="term" value="F:DNA-directed RNA polymerase activity"/>
    <property type="evidence" value="ECO:0007669"/>
    <property type="project" value="UniProtKB-UniRule"/>
</dbReference>
<evidence type="ECO:0000256" key="7">
    <source>
        <dbReference type="SAM" id="MobiDB-lite"/>
    </source>
</evidence>
<evidence type="ECO:0000259" key="8">
    <source>
        <dbReference type="PROSITE" id="PS51913"/>
    </source>
</evidence>
<dbReference type="NCBIfam" id="TIGR04567">
    <property type="entry name" value="RNAP_delt_lowGC"/>
    <property type="match status" value="1"/>
</dbReference>
<keyword evidence="2 6" id="KW-0240">DNA-directed RNA polymerase</keyword>
<accession>A0A143HI25</accession>
<protein>
    <recommendedName>
        <fullName evidence="6">Probable DNA-directed RNA polymerase subunit delta</fullName>
    </recommendedName>
    <alternativeName>
        <fullName evidence="6">RNAP delta factor</fullName>
    </alternativeName>
</protein>
<keyword evidence="5 6" id="KW-0804">Transcription</keyword>
<dbReference type="GO" id="GO:0006355">
    <property type="term" value="P:regulation of DNA-templated transcription"/>
    <property type="evidence" value="ECO:0007669"/>
    <property type="project" value="UniProtKB-UniRule"/>
</dbReference>
<dbReference type="EMBL" id="CP014806">
    <property type="protein sequence ID" value="AMX01157.1"/>
    <property type="molecule type" value="Genomic_DNA"/>
</dbReference>
<reference evidence="9 10" key="1">
    <citation type="journal article" date="2016" name="Genome Announc.">
        <title>Whole-Genome Sequence of Rummeliibacillus stabekisii Strain PP9 Isolated from Antarctic Soil.</title>
        <authorList>
            <person name="da Mota F.F."/>
            <person name="Vollu R.E."/>
            <person name="Jurelevicius D."/>
            <person name="Seldin L."/>
        </authorList>
    </citation>
    <scope>NUCLEOTIDE SEQUENCE [LARGE SCALE GENOMIC DNA]</scope>
    <source>
        <strain evidence="9 10">PP9</strain>
    </source>
</reference>
<evidence type="ECO:0000256" key="3">
    <source>
        <dbReference type="ARBA" id="ARBA00022679"/>
    </source>
</evidence>
<comment type="similarity">
    <text evidence="1 6">Belongs to the RpoE family.</text>
</comment>
<evidence type="ECO:0000313" key="9">
    <source>
        <dbReference type="EMBL" id="AMX01157.1"/>
    </source>
</evidence>
<keyword evidence="3 6" id="KW-0808">Transferase</keyword>
<dbReference type="AlphaFoldDB" id="A0A143HI25"/>
<keyword evidence="4 6" id="KW-0548">Nucleotidyltransferase</keyword>
<keyword evidence="10" id="KW-1185">Reference proteome</keyword>
<dbReference type="Gene3D" id="1.10.10.1250">
    <property type="entry name" value="RNA polymerase, subunit delta, N-terminal domain"/>
    <property type="match status" value="1"/>
</dbReference>
<feature type="domain" description="HTH HARE-type" evidence="8">
    <location>
        <begin position="24"/>
        <end position="91"/>
    </location>
</feature>
<evidence type="ECO:0000256" key="4">
    <source>
        <dbReference type="ARBA" id="ARBA00022695"/>
    </source>
</evidence>
<evidence type="ECO:0000256" key="5">
    <source>
        <dbReference type="ARBA" id="ARBA00023163"/>
    </source>
</evidence>
<sequence>MFRTRKDVHDLNLRELNEEQLTEESLINLAYAILEEKHQPLSFTEIMQAIVDLGARSEAEMKAASAQFYTDMNIDGRFIALGENRWGVREWYAIDQVEEETAPTVRVRKKKAKVVEEDDLDDDVEEIEFEEDFDEFLDEDEAEEEAVEEETFDAGDLEDIDEEELEEDIDMDDEEFELEEDEDDDEEDELEEKERD</sequence>
<organism evidence="9 10">
    <name type="scientific">Rummeliibacillus stabekisii</name>
    <dbReference type="NCBI Taxonomy" id="241244"/>
    <lineage>
        <taxon>Bacteria</taxon>
        <taxon>Bacillati</taxon>
        <taxon>Bacillota</taxon>
        <taxon>Bacilli</taxon>
        <taxon>Bacillales</taxon>
        <taxon>Caryophanaceae</taxon>
        <taxon>Rummeliibacillus</taxon>
    </lineage>
</organism>
<evidence type="ECO:0000256" key="6">
    <source>
        <dbReference type="HAMAP-Rule" id="MF_00357"/>
    </source>
</evidence>
<dbReference type="KEGG" id="rst:ATY39_16735"/>
<comment type="subunit">
    <text evidence="6">RNAP is composed of a core of 2 alpha, a beta and a beta' subunits. The core is associated with a delta subunit and one of several sigma factors.</text>
</comment>
<dbReference type="STRING" id="241244.ATY39_16735"/>
<feature type="region of interest" description="Disordered" evidence="7">
    <location>
        <begin position="132"/>
        <end position="196"/>
    </location>
</feature>
<evidence type="ECO:0000256" key="1">
    <source>
        <dbReference type="ARBA" id="ARBA00009828"/>
    </source>
</evidence>
<dbReference type="InterPro" id="IPR038087">
    <property type="entry name" value="RNAP_delta_N_dom_sf"/>
</dbReference>
<dbReference type="Proteomes" id="UP000076021">
    <property type="component" value="Chromosome"/>
</dbReference>
<name>A0A143HI25_9BACL</name>
<dbReference type="InterPro" id="IPR007759">
    <property type="entry name" value="Asxl_HARE-HTH"/>
</dbReference>
<dbReference type="GO" id="GO:0006351">
    <property type="term" value="P:DNA-templated transcription"/>
    <property type="evidence" value="ECO:0007669"/>
    <property type="project" value="InterPro"/>
</dbReference>
<dbReference type="InterPro" id="IPR029757">
    <property type="entry name" value="RpoE"/>
</dbReference>